<feature type="domain" description="Thymidylate kinase-like" evidence="4">
    <location>
        <begin position="5"/>
        <end position="194"/>
    </location>
</feature>
<evidence type="ECO:0000313" key="5">
    <source>
        <dbReference type="EMBL" id="MBS8121728.1"/>
    </source>
</evidence>
<comment type="caution">
    <text evidence="5">The sequence shown here is derived from an EMBL/GenBank/DDBJ whole genome shotgun (WGS) entry which is preliminary data.</text>
</comment>
<dbReference type="PANTHER" id="PTHR10344:SF4">
    <property type="entry name" value="UMP-CMP KINASE 2, MITOCHONDRIAL"/>
    <property type="match status" value="1"/>
</dbReference>
<dbReference type="InterPro" id="IPR039430">
    <property type="entry name" value="Thymidylate_kin-like_dom"/>
</dbReference>
<evidence type="ECO:0000313" key="6">
    <source>
        <dbReference type="Proteomes" id="UP000680365"/>
    </source>
</evidence>
<dbReference type="Pfam" id="PF02223">
    <property type="entry name" value="Thymidylate_kin"/>
    <property type="match status" value="1"/>
</dbReference>
<sequence length="217" mass="25230">MFVVIDGVDGSGKKTQVDLIKKELKDKGKKVLILDFPRYGNNSAYFVEKYLNGGYGKNVSAKLASIFYAIDRYDAMNEIVKDFGKYDYIISNRYVSANMIHQACKIKKSEEVKEFIKWLYELEFEIFGIPKADKIIFLNINPENSQNLVLKKENRNYIKNGKKMDIHEEDINHIKNACKTANEIVDIFDDWIKIDCTINGEMMKKEDITKKIMNEIL</sequence>
<keyword evidence="3" id="KW-0067">ATP-binding</keyword>
<accession>A0ABS5QKM5</accession>
<dbReference type="Proteomes" id="UP000680365">
    <property type="component" value="Unassembled WGS sequence"/>
</dbReference>
<gene>
    <name evidence="5" type="ORF">VAMP_21n248</name>
</gene>
<name>A0ABS5QKM5_9BACT</name>
<dbReference type="EC" id="2.7.4.9" evidence="5"/>
<dbReference type="SUPFAM" id="SSF52540">
    <property type="entry name" value="P-loop containing nucleoside triphosphate hydrolases"/>
    <property type="match status" value="1"/>
</dbReference>
<dbReference type="EMBL" id="JAEDAM010000012">
    <property type="protein sequence ID" value="MBS8121728.1"/>
    <property type="molecule type" value="Genomic_DNA"/>
</dbReference>
<keyword evidence="5" id="KW-0808">Transferase</keyword>
<dbReference type="PANTHER" id="PTHR10344">
    <property type="entry name" value="THYMIDYLATE KINASE"/>
    <property type="match status" value="1"/>
</dbReference>
<protein>
    <submittedName>
        <fullName evidence="5">Thymidylate kinase</fullName>
        <ecNumber evidence="5">2.7.4.9</ecNumber>
    </submittedName>
</protein>
<dbReference type="RefSeq" id="WP_213348539.1">
    <property type="nucleotide sequence ID" value="NZ_JAEDAM010000012.1"/>
</dbReference>
<dbReference type="Gene3D" id="3.40.50.300">
    <property type="entry name" value="P-loop containing nucleotide triphosphate hydrolases"/>
    <property type="match status" value="1"/>
</dbReference>
<keyword evidence="6" id="KW-1185">Reference proteome</keyword>
<evidence type="ECO:0000256" key="1">
    <source>
        <dbReference type="ARBA" id="ARBA00009776"/>
    </source>
</evidence>
<keyword evidence="2" id="KW-0547">Nucleotide-binding</keyword>
<organism evidence="5 6">
    <name type="scientific">Candidatus Vampirococcus lugosii</name>
    <dbReference type="NCBI Taxonomy" id="2789015"/>
    <lineage>
        <taxon>Bacteria</taxon>
        <taxon>Candidatus Absconditibacteriota</taxon>
        <taxon>Vampirococcus</taxon>
    </lineage>
</organism>
<evidence type="ECO:0000259" key="4">
    <source>
        <dbReference type="Pfam" id="PF02223"/>
    </source>
</evidence>
<dbReference type="InterPro" id="IPR027417">
    <property type="entry name" value="P-loop_NTPase"/>
</dbReference>
<comment type="similarity">
    <text evidence="1">Belongs to the thymidylate kinase family.</text>
</comment>
<evidence type="ECO:0000256" key="2">
    <source>
        <dbReference type="ARBA" id="ARBA00022741"/>
    </source>
</evidence>
<dbReference type="GO" id="GO:0004798">
    <property type="term" value="F:dTMP kinase activity"/>
    <property type="evidence" value="ECO:0007669"/>
    <property type="project" value="UniProtKB-EC"/>
</dbReference>
<reference evidence="5 6" key="1">
    <citation type="journal article" date="2021" name="Nat. Commun.">
        <title>Reductive evolution and unique predatory mode in the CPR bacterium Vampirococcus lugosii.</title>
        <authorList>
            <person name="Moreira D."/>
            <person name="Zivanovic Y."/>
            <person name="Lopez-Archilla A.I."/>
            <person name="Iniesto M."/>
            <person name="Lopez-Garcia P."/>
        </authorList>
    </citation>
    <scope>NUCLEOTIDE SEQUENCE [LARGE SCALE GENOMIC DNA]</scope>
    <source>
        <strain evidence="5">Chiprana</strain>
    </source>
</reference>
<proteinExistence type="inferred from homology"/>
<keyword evidence="5" id="KW-0418">Kinase</keyword>
<evidence type="ECO:0000256" key="3">
    <source>
        <dbReference type="ARBA" id="ARBA00022840"/>
    </source>
</evidence>